<gene>
    <name evidence="3" type="ORF">M2A_2950</name>
</gene>
<feature type="transmembrane region" description="Helical" evidence="2">
    <location>
        <begin position="37"/>
        <end position="60"/>
    </location>
</feature>
<name>A0A081BEI3_9HYPH</name>
<protein>
    <submittedName>
        <fullName evidence="3">Conserved protein</fullName>
    </submittedName>
</protein>
<dbReference type="RefSeq" id="WP_147446304.1">
    <property type="nucleotide sequence ID" value="NZ_BBIO01000019.1"/>
</dbReference>
<reference evidence="3 4" key="1">
    <citation type="submission" date="2014-07" db="EMBL/GenBank/DDBJ databases">
        <title>Tepidicaulis marinum gen. nov., sp. nov., a novel marine bacterium denitrifying nitrate to nitrous oxide strictly under microaerobic conditions.</title>
        <authorList>
            <person name="Takeuchi M."/>
            <person name="Yamagishi T."/>
            <person name="Kamagata Y."/>
            <person name="Oshima K."/>
            <person name="Hattori M."/>
            <person name="Katayama T."/>
            <person name="Hanada S."/>
            <person name="Tamaki H."/>
            <person name="Marumo K."/>
            <person name="Maeda H."/>
            <person name="Nedachi M."/>
            <person name="Iwasaki W."/>
            <person name="Suwa Y."/>
            <person name="Sakata S."/>
        </authorList>
    </citation>
    <scope>NUCLEOTIDE SEQUENCE [LARGE SCALE GENOMIC DNA]</scope>
    <source>
        <strain evidence="3 4">MA2</strain>
    </source>
</reference>
<keyword evidence="2" id="KW-0812">Transmembrane</keyword>
<evidence type="ECO:0000256" key="1">
    <source>
        <dbReference type="SAM" id="MobiDB-lite"/>
    </source>
</evidence>
<dbReference type="Proteomes" id="UP000028702">
    <property type="component" value="Unassembled WGS sequence"/>
</dbReference>
<evidence type="ECO:0000256" key="2">
    <source>
        <dbReference type="SAM" id="Phobius"/>
    </source>
</evidence>
<comment type="caution">
    <text evidence="3">The sequence shown here is derived from an EMBL/GenBank/DDBJ whole genome shotgun (WGS) entry which is preliminary data.</text>
</comment>
<dbReference type="AlphaFoldDB" id="A0A081BEI3"/>
<evidence type="ECO:0000313" key="4">
    <source>
        <dbReference type="Proteomes" id="UP000028702"/>
    </source>
</evidence>
<sequence length="151" mass="16133">MPDNIPEGSEMETNEAESAGAAEAGRSALSTRQMVQLAIVIAMGLVLLLGFVFVVVVMALRASKSDEEDPRGLAREDTGEIAAPRADEGPAEEAGPDGRIHLKAGERLLSLGGDEERLVLYLHTDKGEEIRVVDAKTGTVVRQIEVIRGTR</sequence>
<dbReference type="EMBL" id="BBIO01000019">
    <property type="protein sequence ID" value="GAK46451.1"/>
    <property type="molecule type" value="Genomic_DNA"/>
</dbReference>
<keyword evidence="2" id="KW-0472">Membrane</keyword>
<keyword evidence="4" id="KW-1185">Reference proteome</keyword>
<keyword evidence="2" id="KW-1133">Transmembrane helix</keyword>
<feature type="region of interest" description="Disordered" evidence="1">
    <location>
        <begin position="1"/>
        <end position="23"/>
    </location>
</feature>
<organism evidence="3 4">
    <name type="scientific">Tepidicaulis marinus</name>
    <dbReference type="NCBI Taxonomy" id="1333998"/>
    <lineage>
        <taxon>Bacteria</taxon>
        <taxon>Pseudomonadati</taxon>
        <taxon>Pseudomonadota</taxon>
        <taxon>Alphaproteobacteria</taxon>
        <taxon>Hyphomicrobiales</taxon>
        <taxon>Parvibaculaceae</taxon>
        <taxon>Tepidicaulis</taxon>
    </lineage>
</organism>
<accession>A0A081BEI3</accession>
<proteinExistence type="predicted"/>
<feature type="region of interest" description="Disordered" evidence="1">
    <location>
        <begin position="64"/>
        <end position="100"/>
    </location>
</feature>
<evidence type="ECO:0000313" key="3">
    <source>
        <dbReference type="EMBL" id="GAK46451.1"/>
    </source>
</evidence>